<evidence type="ECO:0000313" key="2">
    <source>
        <dbReference type="EMBL" id="EEI83399.1"/>
    </source>
</evidence>
<feature type="compositionally biased region" description="Low complexity" evidence="1">
    <location>
        <begin position="20"/>
        <end position="29"/>
    </location>
</feature>
<evidence type="ECO:0000256" key="1">
    <source>
        <dbReference type="SAM" id="MobiDB-lite"/>
    </source>
</evidence>
<feature type="region of interest" description="Disordered" evidence="1">
    <location>
        <begin position="1"/>
        <end position="59"/>
    </location>
</feature>
<dbReference type="EMBL" id="ACGC01000017">
    <property type="protein sequence ID" value="EEI83399.1"/>
    <property type="molecule type" value="Genomic_DNA"/>
</dbReference>
<protein>
    <submittedName>
        <fullName evidence="2">Uncharacterized protein</fullName>
    </submittedName>
</protein>
<feature type="compositionally biased region" description="Polar residues" evidence="1">
    <location>
        <begin position="30"/>
        <end position="43"/>
    </location>
</feature>
<feature type="region of interest" description="Disordered" evidence="1">
    <location>
        <begin position="87"/>
        <end position="106"/>
    </location>
</feature>
<feature type="compositionally biased region" description="Basic and acidic residues" evidence="1">
    <location>
        <begin position="87"/>
        <end position="99"/>
    </location>
</feature>
<dbReference type="RefSeq" id="WP_004836313.1">
    <property type="nucleotide sequence ID" value="NZ_GG666295.1"/>
</dbReference>
<dbReference type="Proteomes" id="UP000003744">
    <property type="component" value="Unassembled WGS sequence"/>
</dbReference>
<dbReference type="InterPro" id="IPR027579">
    <property type="entry name" value="SSSPR51_Rpt"/>
</dbReference>
<feature type="non-terminal residue" evidence="2">
    <location>
        <position position="1"/>
    </location>
</feature>
<name>C2CGE7_9FIRM</name>
<dbReference type="NCBIfam" id="TIGR04308">
    <property type="entry name" value="repeat_SSSPR51"/>
    <property type="match status" value="1"/>
</dbReference>
<comment type="caution">
    <text evidence="2">The sequence shown here is derived from an EMBL/GenBank/DDBJ whole genome shotgun (WGS) entry which is preliminary data.</text>
</comment>
<organism evidence="2 3">
    <name type="scientific">Anaerococcus tetradius ATCC 35098</name>
    <dbReference type="NCBI Taxonomy" id="525255"/>
    <lineage>
        <taxon>Bacteria</taxon>
        <taxon>Bacillati</taxon>
        <taxon>Bacillota</taxon>
        <taxon>Tissierellia</taxon>
        <taxon>Tissierellales</taxon>
        <taxon>Peptoniphilaceae</taxon>
        <taxon>Anaerococcus</taxon>
    </lineage>
</organism>
<gene>
    <name evidence="2" type="ORF">HMPREF0077_0557</name>
</gene>
<dbReference type="AlphaFoldDB" id="C2CGE7"/>
<proteinExistence type="predicted"/>
<dbReference type="HOGENOM" id="CLU_1762560_0_0_9"/>
<accession>C2CGE7</accession>
<dbReference type="Pfam" id="PF18877">
    <property type="entry name" value="SSSPR-51"/>
    <property type="match status" value="1"/>
</dbReference>
<feature type="compositionally biased region" description="Basic and acidic residues" evidence="1">
    <location>
        <begin position="45"/>
        <end position="59"/>
    </location>
</feature>
<evidence type="ECO:0000313" key="3">
    <source>
        <dbReference type="Proteomes" id="UP000003744"/>
    </source>
</evidence>
<reference evidence="2 3" key="1">
    <citation type="submission" date="2009-01" db="EMBL/GenBank/DDBJ databases">
        <authorList>
            <person name="Qin X."/>
            <person name="Bachman B."/>
            <person name="Battles P."/>
            <person name="Bell A."/>
            <person name="Bess C."/>
            <person name="Bickham C."/>
            <person name="Chaboub L."/>
            <person name="Chen D."/>
            <person name="Coyle M."/>
            <person name="Deiros D.R."/>
            <person name="Dinh H."/>
            <person name="Forbes L."/>
            <person name="Fowler G."/>
            <person name="Francisco L."/>
            <person name="Fu Q."/>
            <person name="Gubbala S."/>
            <person name="Hale W."/>
            <person name="Han Y."/>
            <person name="Hemphill L."/>
            <person name="Highlander S.K."/>
            <person name="Hirani K."/>
            <person name="Hogues M."/>
            <person name="Jackson L."/>
            <person name="Jakkamsetti A."/>
            <person name="Javaid M."/>
            <person name="Jiang H."/>
            <person name="Korchina V."/>
            <person name="Kovar C."/>
            <person name="Lara F."/>
            <person name="Lee S."/>
            <person name="Mata R."/>
            <person name="Mathew T."/>
            <person name="Moen C."/>
            <person name="Morales K."/>
            <person name="Munidasa M."/>
            <person name="Nazareth L."/>
            <person name="Ngo R."/>
            <person name="Nguyen L."/>
            <person name="Okwuonu G."/>
            <person name="Ongeri F."/>
            <person name="Patil S."/>
            <person name="Petrosino J."/>
            <person name="Pham C."/>
            <person name="Pham P."/>
            <person name="Pu L.-L."/>
            <person name="Puazo M."/>
            <person name="Raj R."/>
            <person name="Reid J."/>
            <person name="Rouhana J."/>
            <person name="Saada N."/>
            <person name="Shang Y."/>
            <person name="Simmons D."/>
            <person name="Thornton R."/>
            <person name="Warren J."/>
            <person name="Weissenberger G."/>
            <person name="Zhang J."/>
            <person name="Zhang L."/>
            <person name="Zhou C."/>
            <person name="Zhu D."/>
            <person name="Muzny D."/>
            <person name="Worley K."/>
            <person name="Gibbs R."/>
        </authorList>
    </citation>
    <scope>NUCLEOTIDE SEQUENCE [LARGE SCALE GENOMIC DNA]</scope>
    <source>
        <strain evidence="2 3">ATCC 35098</strain>
    </source>
</reference>
<sequence length="147" mass="16973">KHIYKKKEETPPTPTPSIPSIPDQPSKPIENNTTIWVDENGNQLKDPKNGSVEKGKDPEGYEFVGTVKTKDGDTAHVYKKIAKEAGKVEEKETPKEKETQKRKKLQKKLLKQKLIKKRIRQKQVLIKKQIRQKQVLIKTPTLMLRQV</sequence>
<feature type="compositionally biased region" description="Basic and acidic residues" evidence="1">
    <location>
        <begin position="1"/>
        <end position="10"/>
    </location>
</feature>